<proteinExistence type="predicted"/>
<dbReference type="PANTHER" id="PTHR47784">
    <property type="entry name" value="STEROL UPTAKE CONTROL PROTEIN 2"/>
    <property type="match status" value="1"/>
</dbReference>
<evidence type="ECO:0000256" key="2">
    <source>
        <dbReference type="SAM" id="MobiDB-lite"/>
    </source>
</evidence>
<dbReference type="Pfam" id="PF11951">
    <property type="entry name" value="Fungal_trans_2"/>
    <property type="match status" value="1"/>
</dbReference>
<accession>A0A6A6Q2M1</accession>
<dbReference type="RefSeq" id="XP_033592236.1">
    <property type="nucleotide sequence ID" value="XM_033729187.1"/>
</dbReference>
<sequence length="403" mass="45161">MHRRTHKKSRNGCIPCKRRHMKCDERRPGCVQCEVASQECHYTGSHSQSDVPSRRPIAPNGPTSASTPTVSDGEVQRMPITKSTRVNADLSIAVSPTPFSQDYENFQVNLLHMRLFSHAASGKLFNEILLRDVLDETLNSALACPFLLHGLLAFSALHLSALYAEEKHVWDVQATGLQSTALQLFNASHSFEGDKLRAAFIFSSIIGKHVLARSLLQTDPSFDTLVEGLVEFLKMQLGVKTVIGSQWDVLINSDALRGSSSFRETLTRFQKAAGDPERHELSGDLLPLAAMIDASRLDAESKEEYRSMARKLDICMSSHVIDLPDSVFAWPTMLTQTFVDDLTARRPEALVILANYGVLIHRHRNLWMFGSGGKRLVESICRYLGKRWDETLRFPMSQVQHTD</sequence>
<dbReference type="OrthoDB" id="4937900at2759"/>
<dbReference type="PROSITE" id="PS50048">
    <property type="entry name" value="ZN2_CY6_FUNGAL_2"/>
    <property type="match status" value="1"/>
</dbReference>
<dbReference type="SUPFAM" id="SSF57701">
    <property type="entry name" value="Zn2/Cys6 DNA-binding domain"/>
    <property type="match status" value="1"/>
</dbReference>
<protein>
    <recommendedName>
        <fullName evidence="3">Zn(2)-C6 fungal-type domain-containing protein</fullName>
    </recommendedName>
</protein>
<feature type="region of interest" description="Disordered" evidence="2">
    <location>
        <begin position="43"/>
        <end position="80"/>
    </location>
</feature>
<evidence type="ECO:0000313" key="4">
    <source>
        <dbReference type="EMBL" id="KAF2485667.1"/>
    </source>
</evidence>
<dbReference type="InterPro" id="IPR021858">
    <property type="entry name" value="Fun_TF"/>
</dbReference>
<dbReference type="GeneID" id="54470189"/>
<reference evidence="4" key="1">
    <citation type="journal article" date="2020" name="Stud. Mycol.">
        <title>101 Dothideomycetes genomes: a test case for predicting lifestyles and emergence of pathogens.</title>
        <authorList>
            <person name="Haridas S."/>
            <person name="Albert R."/>
            <person name="Binder M."/>
            <person name="Bloem J."/>
            <person name="Labutti K."/>
            <person name="Salamov A."/>
            <person name="Andreopoulos B."/>
            <person name="Baker S."/>
            <person name="Barry K."/>
            <person name="Bills G."/>
            <person name="Bluhm B."/>
            <person name="Cannon C."/>
            <person name="Castanera R."/>
            <person name="Culley D."/>
            <person name="Daum C."/>
            <person name="Ezra D."/>
            <person name="Gonzalez J."/>
            <person name="Henrissat B."/>
            <person name="Kuo A."/>
            <person name="Liang C."/>
            <person name="Lipzen A."/>
            <person name="Lutzoni F."/>
            <person name="Magnuson J."/>
            <person name="Mondo S."/>
            <person name="Nolan M."/>
            <person name="Ohm R."/>
            <person name="Pangilinan J."/>
            <person name="Park H.-J."/>
            <person name="Ramirez L."/>
            <person name="Alfaro M."/>
            <person name="Sun H."/>
            <person name="Tritt A."/>
            <person name="Yoshinaga Y."/>
            <person name="Zwiers L.-H."/>
            <person name="Turgeon B."/>
            <person name="Goodwin S."/>
            <person name="Spatafora J."/>
            <person name="Crous P."/>
            <person name="Grigoriev I."/>
        </authorList>
    </citation>
    <scope>NUCLEOTIDE SEQUENCE</scope>
    <source>
        <strain evidence="4">CBS 113389</strain>
    </source>
</reference>
<keyword evidence="5" id="KW-1185">Reference proteome</keyword>
<dbReference type="AlphaFoldDB" id="A0A6A6Q2M1"/>
<dbReference type="SMART" id="SM00066">
    <property type="entry name" value="GAL4"/>
    <property type="match status" value="1"/>
</dbReference>
<dbReference type="GO" id="GO:0008270">
    <property type="term" value="F:zinc ion binding"/>
    <property type="evidence" value="ECO:0007669"/>
    <property type="project" value="InterPro"/>
</dbReference>
<keyword evidence="1" id="KW-0539">Nucleus</keyword>
<organism evidence="4 5">
    <name type="scientific">Neohortaea acidophila</name>
    <dbReference type="NCBI Taxonomy" id="245834"/>
    <lineage>
        <taxon>Eukaryota</taxon>
        <taxon>Fungi</taxon>
        <taxon>Dikarya</taxon>
        <taxon>Ascomycota</taxon>
        <taxon>Pezizomycotina</taxon>
        <taxon>Dothideomycetes</taxon>
        <taxon>Dothideomycetidae</taxon>
        <taxon>Mycosphaerellales</taxon>
        <taxon>Teratosphaeriaceae</taxon>
        <taxon>Neohortaea</taxon>
    </lineage>
</organism>
<dbReference type="InterPro" id="IPR053157">
    <property type="entry name" value="Sterol_Uptake_Regulator"/>
</dbReference>
<dbReference type="Gene3D" id="4.10.240.10">
    <property type="entry name" value="Zn(2)-C6 fungal-type DNA-binding domain"/>
    <property type="match status" value="1"/>
</dbReference>
<dbReference type="Proteomes" id="UP000799767">
    <property type="component" value="Unassembled WGS sequence"/>
</dbReference>
<evidence type="ECO:0000256" key="1">
    <source>
        <dbReference type="ARBA" id="ARBA00023242"/>
    </source>
</evidence>
<dbReference type="GO" id="GO:0001228">
    <property type="term" value="F:DNA-binding transcription activator activity, RNA polymerase II-specific"/>
    <property type="evidence" value="ECO:0007669"/>
    <property type="project" value="TreeGrafter"/>
</dbReference>
<evidence type="ECO:0000259" key="3">
    <source>
        <dbReference type="PROSITE" id="PS50048"/>
    </source>
</evidence>
<name>A0A6A6Q2M1_9PEZI</name>
<dbReference type="EMBL" id="MU001633">
    <property type="protein sequence ID" value="KAF2485667.1"/>
    <property type="molecule type" value="Genomic_DNA"/>
</dbReference>
<dbReference type="InterPro" id="IPR036864">
    <property type="entry name" value="Zn2-C6_fun-type_DNA-bd_sf"/>
</dbReference>
<dbReference type="Pfam" id="PF00172">
    <property type="entry name" value="Zn_clus"/>
    <property type="match status" value="1"/>
</dbReference>
<feature type="compositionally biased region" description="Polar residues" evidence="2">
    <location>
        <begin position="61"/>
        <end position="70"/>
    </location>
</feature>
<gene>
    <name evidence="4" type="ORF">BDY17DRAFT_109833</name>
</gene>
<evidence type="ECO:0000313" key="5">
    <source>
        <dbReference type="Proteomes" id="UP000799767"/>
    </source>
</evidence>
<dbReference type="PROSITE" id="PS00463">
    <property type="entry name" value="ZN2_CY6_FUNGAL_1"/>
    <property type="match status" value="1"/>
</dbReference>
<feature type="domain" description="Zn(2)-C6 fungal-type" evidence="3">
    <location>
        <begin position="12"/>
        <end position="42"/>
    </location>
</feature>
<dbReference type="CDD" id="cd00067">
    <property type="entry name" value="GAL4"/>
    <property type="match status" value="1"/>
</dbReference>
<dbReference type="InterPro" id="IPR001138">
    <property type="entry name" value="Zn2Cys6_DnaBD"/>
</dbReference>
<dbReference type="PANTHER" id="PTHR47784:SF4">
    <property type="entry name" value="ZN(II)2CYS6 TRANSCRIPTION FACTOR (EUROFUNG)"/>
    <property type="match status" value="1"/>
</dbReference>